<keyword evidence="3" id="KW-1185">Reference proteome</keyword>
<comment type="caution">
    <text evidence="2">The sequence shown here is derived from an EMBL/GenBank/DDBJ whole genome shotgun (WGS) entry which is preliminary data.</text>
</comment>
<feature type="domain" description="Endonuclease/exonuclease/phosphatase" evidence="1">
    <location>
        <begin position="303"/>
        <end position="502"/>
    </location>
</feature>
<dbReference type="InterPro" id="IPR036691">
    <property type="entry name" value="Endo/exonu/phosph_ase_sf"/>
</dbReference>
<dbReference type="PANTHER" id="PTHR33116">
    <property type="entry name" value="REVERSE TRANSCRIPTASE ZINC-BINDING DOMAIN-CONTAINING PROTEIN-RELATED-RELATED"/>
    <property type="match status" value="1"/>
</dbReference>
<dbReference type="PANTHER" id="PTHR33116:SF84">
    <property type="entry name" value="RNA-DIRECTED DNA POLYMERASE"/>
    <property type="match status" value="1"/>
</dbReference>
<name>A0ABD0VSN6_DENTH</name>
<dbReference type="Pfam" id="PF03372">
    <property type="entry name" value="Exo_endo_phos"/>
    <property type="match status" value="1"/>
</dbReference>
<evidence type="ECO:0000313" key="2">
    <source>
        <dbReference type="EMBL" id="KAL0928209.1"/>
    </source>
</evidence>
<dbReference type="AlphaFoldDB" id="A0ABD0VSN6"/>
<sequence length="982" mass="112391">MRILKWTPFFDIRQESPIVPIWISFPNLRLHFFNPKVLHALGSLFGRPLQTDQAITAKTHPSVARVLVEVDITKKHAKEVWVGSKAYGYLQKVEFENIPNFCSHCKMHGHASTVCFKLHPGLKNAPKPTEEEDVPSCEIGLPVGKIDNSDQFRNVEQTPSHVVQGLASASDAECVKVNVPVSNDIVPSSITVPTDVEKSTEFFISIDSMLQNNASNCPTVPNEIQSPASTPSTDVGKVVQTEVGEPREEGEFIPNEVGDRENSVDNLNVSSSNPNLIIMPDDPHNQKKNDEVPFTMGYWGVASKARVRNLCRIHDIQILVLMEPMISIDNLDRTATRLGFTMSFANCSNKIWIMWNSNITLNIIADFQQVVHVQISCFNFLCHASFVYALCTRTGRLPLWEQLKDFATIVTGPWCVGGDFNVITNALERRGGNPPNINAMNDFSSLIFYCNLHDIGVAGGGSFTWNRALIWQRLDRILFNNNWIVDFNMTKVEHLSRTISDHAPLLLSVNTFKNQSSPTAFRFQNMWLLHDDFMNIVKRNWVAPVFSNNNVSGMSRLWSKLSRLKQVLRWWNKNTFKNIFSNIKEAECLVVDLDNIYMNNPNSTNLSNLNDAKTKLFQLQNQEEIYWRQKSSIKFMLEGDKNTKYFHAMTKKNRIRNYISKIVDCDGNIVDVEDQILNSGVDHFKKYSFIQSFYYSFFADDFIIFTNSSINNVKILFKFLDLFQQMSGLTINNAKSSFIISKNALSNRINEIKRICGFNSNNLPIKYLGTPLYKGRKKNQLFDDIFTACQKKLTSWYSSFLSFGGRLVLIKSVLNSIPIFILHTLHPSVTVCHRLERLINKFFWGAKNNKSCICWTSWHKICGDHKEGGLGCKNFADTVKAFSYKLWFSFRAKESLWARFMHAKYCKNRHPLMCHYKVSDSVNWKRLCNIKWEADQFIQWGLGFGNVSFWQDNWLGVGSIDCILNTNTISNIKVHNYFENGS</sequence>
<organism evidence="2 3">
    <name type="scientific">Dendrobium thyrsiflorum</name>
    <name type="common">Pinecone-like raceme dendrobium</name>
    <name type="synonym">Orchid</name>
    <dbReference type="NCBI Taxonomy" id="117978"/>
    <lineage>
        <taxon>Eukaryota</taxon>
        <taxon>Viridiplantae</taxon>
        <taxon>Streptophyta</taxon>
        <taxon>Embryophyta</taxon>
        <taxon>Tracheophyta</taxon>
        <taxon>Spermatophyta</taxon>
        <taxon>Magnoliopsida</taxon>
        <taxon>Liliopsida</taxon>
        <taxon>Asparagales</taxon>
        <taxon>Orchidaceae</taxon>
        <taxon>Epidendroideae</taxon>
        <taxon>Malaxideae</taxon>
        <taxon>Dendrobiinae</taxon>
        <taxon>Dendrobium</taxon>
    </lineage>
</organism>
<dbReference type="EMBL" id="JANQDX010000001">
    <property type="protein sequence ID" value="KAL0928209.1"/>
    <property type="molecule type" value="Genomic_DNA"/>
</dbReference>
<accession>A0ABD0VSN6</accession>
<protein>
    <recommendedName>
        <fullName evidence="1">Endonuclease/exonuclease/phosphatase domain-containing protein</fullName>
    </recommendedName>
</protein>
<evidence type="ECO:0000313" key="3">
    <source>
        <dbReference type="Proteomes" id="UP001552299"/>
    </source>
</evidence>
<dbReference type="Gene3D" id="3.60.10.10">
    <property type="entry name" value="Endonuclease/exonuclease/phosphatase"/>
    <property type="match status" value="1"/>
</dbReference>
<gene>
    <name evidence="2" type="ORF">M5K25_000081</name>
</gene>
<evidence type="ECO:0000259" key="1">
    <source>
        <dbReference type="Pfam" id="PF03372"/>
    </source>
</evidence>
<proteinExistence type="predicted"/>
<dbReference type="Proteomes" id="UP001552299">
    <property type="component" value="Unassembled WGS sequence"/>
</dbReference>
<dbReference type="InterPro" id="IPR005135">
    <property type="entry name" value="Endo/exonuclease/phosphatase"/>
</dbReference>
<dbReference type="SUPFAM" id="SSF56219">
    <property type="entry name" value="DNase I-like"/>
    <property type="match status" value="1"/>
</dbReference>
<reference evidence="2 3" key="1">
    <citation type="journal article" date="2024" name="Plant Biotechnol. J.">
        <title>Dendrobium thyrsiflorum genome and its molecular insights into genes involved in important horticultural traits.</title>
        <authorList>
            <person name="Chen B."/>
            <person name="Wang J.Y."/>
            <person name="Zheng P.J."/>
            <person name="Li K.L."/>
            <person name="Liang Y.M."/>
            <person name="Chen X.F."/>
            <person name="Zhang C."/>
            <person name="Zhao X."/>
            <person name="He X."/>
            <person name="Zhang G.Q."/>
            <person name="Liu Z.J."/>
            <person name="Xu Q."/>
        </authorList>
    </citation>
    <scope>NUCLEOTIDE SEQUENCE [LARGE SCALE GENOMIC DNA]</scope>
    <source>
        <strain evidence="2">GZMU011</strain>
    </source>
</reference>